<name>A0A938ZEM4_9FIRM</name>
<feature type="domain" description="Phage capsid-like C-terminal" evidence="1">
    <location>
        <begin position="11"/>
        <end position="291"/>
    </location>
</feature>
<dbReference type="Pfam" id="PF05065">
    <property type="entry name" value="Phage_capsid"/>
    <property type="match status" value="1"/>
</dbReference>
<dbReference type="Proteomes" id="UP000737612">
    <property type="component" value="Unassembled WGS sequence"/>
</dbReference>
<dbReference type="EMBL" id="JAFHBD010000063">
    <property type="protein sequence ID" value="MBN2954448.1"/>
    <property type="molecule type" value="Genomic_DNA"/>
</dbReference>
<comment type="caution">
    <text evidence="2">The sequence shown here is derived from an EMBL/GenBank/DDBJ whole genome shotgun (WGS) entry which is preliminary data.</text>
</comment>
<sequence>MAIGTKGTLFDPKLVADLATKVKGHSSLAMLSGQTPVSFNGNKEFTFSLDADVDIVAENGKKTHGGLTITPIVIAPIKFEYGARVSDEFMTATEEAQLNILQAFNDGFAKKVARGLDIAAFHGFNPRTGTASDVVGNNCFDKAVTQTVDYVAAKVDDNIEAAIALVEGSEGDISGMAATPAVRQALAALKTTAGERLYPDLAWGGNPGTVNGLLVDFNRTVAVGNTDQVIVGDFANMFKWGYAKEIPLEVIPYGDPDNTGVDLKGSNQVYLRAEVYLGWGILDEKSFARVKNNA</sequence>
<gene>
    <name evidence="2" type="ORF">JTJ23_12865</name>
</gene>
<proteinExistence type="predicted"/>
<protein>
    <submittedName>
        <fullName evidence="2">Phage major capsid protein</fullName>
    </submittedName>
</protein>
<reference evidence="2" key="1">
    <citation type="submission" date="2021-02" db="EMBL/GenBank/DDBJ databases">
        <title>Metagenome-assembled genomes from human diarrheal sample B26.</title>
        <authorList>
            <person name="Ateba T.P."/>
            <person name="Alayande K.A."/>
            <person name="Mwanza M."/>
        </authorList>
    </citation>
    <scope>NUCLEOTIDE SEQUENCE</scope>
    <source>
        <strain evidence="2">06WH</strain>
    </source>
</reference>
<dbReference type="InterPro" id="IPR054612">
    <property type="entry name" value="Phage_capsid-like_C"/>
</dbReference>
<dbReference type="SUPFAM" id="SSF56563">
    <property type="entry name" value="Major capsid protein gp5"/>
    <property type="match status" value="1"/>
</dbReference>
<dbReference type="AlphaFoldDB" id="A0A938ZEM4"/>
<organism evidence="2 3">
    <name type="scientific">Fusicatenibacter saccharivorans</name>
    <dbReference type="NCBI Taxonomy" id="1150298"/>
    <lineage>
        <taxon>Bacteria</taxon>
        <taxon>Bacillati</taxon>
        <taxon>Bacillota</taxon>
        <taxon>Clostridia</taxon>
        <taxon>Lachnospirales</taxon>
        <taxon>Lachnospiraceae</taxon>
        <taxon>Fusicatenibacter</taxon>
    </lineage>
</organism>
<evidence type="ECO:0000259" key="1">
    <source>
        <dbReference type="Pfam" id="PF05065"/>
    </source>
</evidence>
<accession>A0A938ZEM4</accession>
<evidence type="ECO:0000313" key="3">
    <source>
        <dbReference type="Proteomes" id="UP000737612"/>
    </source>
</evidence>
<evidence type="ECO:0000313" key="2">
    <source>
        <dbReference type="EMBL" id="MBN2954448.1"/>
    </source>
</evidence>